<keyword evidence="4" id="KW-1185">Reference proteome</keyword>
<dbReference type="Proteomes" id="UP000802392">
    <property type="component" value="Unassembled WGS sequence"/>
</dbReference>
<keyword evidence="2" id="KW-0472">Membrane</keyword>
<feature type="transmembrane region" description="Helical" evidence="2">
    <location>
        <begin position="78"/>
        <end position="99"/>
    </location>
</feature>
<proteinExistence type="predicted"/>
<reference evidence="3 4" key="1">
    <citation type="submission" date="2020-03" db="EMBL/GenBank/DDBJ databases">
        <title>Genomic Encyclopedia of Type Strains, Phase III (KMG-III): the genomes of soil and plant-associated and newly described type strains.</title>
        <authorList>
            <person name="Whitman W."/>
        </authorList>
    </citation>
    <scope>NUCLEOTIDE SEQUENCE [LARGE SCALE GENOMIC DNA]</scope>
    <source>
        <strain evidence="3 4">CECT 4207</strain>
    </source>
</reference>
<accession>A0ABX0TE47</accession>
<dbReference type="RefSeq" id="WP_167263829.1">
    <property type="nucleotide sequence ID" value="NZ_BAAAVO010000002.1"/>
</dbReference>
<evidence type="ECO:0000313" key="4">
    <source>
        <dbReference type="Proteomes" id="UP000802392"/>
    </source>
</evidence>
<keyword evidence="2" id="KW-0812">Transmembrane</keyword>
<organism evidence="3 4">
    <name type="scientific">Paenarthrobacter ilicis</name>
    <dbReference type="NCBI Taxonomy" id="43665"/>
    <lineage>
        <taxon>Bacteria</taxon>
        <taxon>Bacillati</taxon>
        <taxon>Actinomycetota</taxon>
        <taxon>Actinomycetes</taxon>
        <taxon>Micrococcales</taxon>
        <taxon>Micrococcaceae</taxon>
        <taxon>Paenarthrobacter</taxon>
    </lineage>
</organism>
<dbReference type="EMBL" id="JAAOZD010000001">
    <property type="protein sequence ID" value="NIJ00354.1"/>
    <property type="molecule type" value="Genomic_DNA"/>
</dbReference>
<sequence>MTDHVRPATPLSPAPRHLRRKAFRKEIPVSMMGGFRRPDKPKQAPSRRSSEVAGQTPAEAAVRIPADVDTERHRKRRVALIIVILIAITVPVLALALIFGQ</sequence>
<evidence type="ECO:0000256" key="1">
    <source>
        <dbReference type="SAM" id="MobiDB-lite"/>
    </source>
</evidence>
<evidence type="ECO:0000313" key="3">
    <source>
        <dbReference type="EMBL" id="NIJ00354.1"/>
    </source>
</evidence>
<gene>
    <name evidence="3" type="ORF">FHR86_000652</name>
</gene>
<feature type="region of interest" description="Disordered" evidence="1">
    <location>
        <begin position="28"/>
        <end position="65"/>
    </location>
</feature>
<comment type="caution">
    <text evidence="3">The sequence shown here is derived from an EMBL/GenBank/DDBJ whole genome shotgun (WGS) entry which is preliminary data.</text>
</comment>
<name>A0ABX0TE47_9MICC</name>
<evidence type="ECO:0000256" key="2">
    <source>
        <dbReference type="SAM" id="Phobius"/>
    </source>
</evidence>
<keyword evidence="2" id="KW-1133">Transmembrane helix</keyword>
<protein>
    <submittedName>
        <fullName evidence="3">Uncharacterized protein</fullName>
    </submittedName>
</protein>